<sequence length="107" mass="11581">MGVGGGGAYTTLNRKFKAVQEVPAAEEELARAVKGKMKEVADNMLTINNPSSHQSQASLDEEESSANTVEAGGQTDTRDTSPVGYTKVRKKKGREEPWEGHEPLKVH</sequence>
<name>A0A9Q0VT68_SALPP</name>
<keyword evidence="3" id="KW-1185">Reference proteome</keyword>
<feature type="compositionally biased region" description="Basic and acidic residues" evidence="1">
    <location>
        <begin position="93"/>
        <end position="107"/>
    </location>
</feature>
<gene>
    <name evidence="2" type="ORF">OIU79_027218</name>
</gene>
<reference evidence="2" key="1">
    <citation type="submission" date="2022-11" db="EMBL/GenBank/DDBJ databases">
        <authorList>
            <person name="Hyden B.L."/>
            <person name="Feng K."/>
            <person name="Yates T."/>
            <person name="Jawdy S."/>
            <person name="Smart L.B."/>
            <person name="Muchero W."/>
        </authorList>
    </citation>
    <scope>NUCLEOTIDE SEQUENCE</scope>
    <source>
        <tissue evidence="2">Shoot tip</tissue>
    </source>
</reference>
<comment type="caution">
    <text evidence="2">The sequence shown here is derived from an EMBL/GenBank/DDBJ whole genome shotgun (WGS) entry which is preliminary data.</text>
</comment>
<evidence type="ECO:0000256" key="1">
    <source>
        <dbReference type="SAM" id="MobiDB-lite"/>
    </source>
</evidence>
<protein>
    <submittedName>
        <fullName evidence="2">Uncharacterized protein</fullName>
    </submittedName>
</protein>
<evidence type="ECO:0000313" key="3">
    <source>
        <dbReference type="Proteomes" id="UP001151532"/>
    </source>
</evidence>
<dbReference type="AlphaFoldDB" id="A0A9Q0VT68"/>
<accession>A0A9Q0VT68</accession>
<proteinExistence type="predicted"/>
<feature type="region of interest" description="Disordered" evidence="1">
    <location>
        <begin position="43"/>
        <end position="107"/>
    </location>
</feature>
<dbReference type="EMBL" id="JAPFFK010000007">
    <property type="protein sequence ID" value="KAJ6754561.1"/>
    <property type="molecule type" value="Genomic_DNA"/>
</dbReference>
<evidence type="ECO:0000313" key="2">
    <source>
        <dbReference type="EMBL" id="KAJ6754561.1"/>
    </source>
</evidence>
<reference evidence="2" key="2">
    <citation type="journal article" date="2023" name="Int. J. Mol. Sci.">
        <title>De Novo Assembly and Annotation of 11 Diverse Shrub Willow (Salix) Genomes Reveals Novel Gene Organization in Sex-Linked Regions.</title>
        <authorList>
            <person name="Hyden B."/>
            <person name="Feng K."/>
            <person name="Yates T.B."/>
            <person name="Jawdy S."/>
            <person name="Cereghino C."/>
            <person name="Smart L.B."/>
            <person name="Muchero W."/>
        </authorList>
    </citation>
    <scope>NUCLEOTIDE SEQUENCE</scope>
    <source>
        <tissue evidence="2">Shoot tip</tissue>
    </source>
</reference>
<organism evidence="2 3">
    <name type="scientific">Salix purpurea</name>
    <name type="common">Purple osier willow</name>
    <dbReference type="NCBI Taxonomy" id="77065"/>
    <lineage>
        <taxon>Eukaryota</taxon>
        <taxon>Viridiplantae</taxon>
        <taxon>Streptophyta</taxon>
        <taxon>Embryophyta</taxon>
        <taxon>Tracheophyta</taxon>
        <taxon>Spermatophyta</taxon>
        <taxon>Magnoliopsida</taxon>
        <taxon>eudicotyledons</taxon>
        <taxon>Gunneridae</taxon>
        <taxon>Pentapetalae</taxon>
        <taxon>rosids</taxon>
        <taxon>fabids</taxon>
        <taxon>Malpighiales</taxon>
        <taxon>Salicaceae</taxon>
        <taxon>Saliceae</taxon>
        <taxon>Salix</taxon>
    </lineage>
</organism>
<dbReference type="OrthoDB" id="10385430at2759"/>
<feature type="compositionally biased region" description="Polar residues" evidence="1">
    <location>
        <begin position="45"/>
        <end position="58"/>
    </location>
</feature>
<dbReference type="Proteomes" id="UP001151532">
    <property type="component" value="Chromosome 16"/>
</dbReference>